<dbReference type="Proteomes" id="UP000031561">
    <property type="component" value="Unassembled WGS sequence"/>
</dbReference>
<dbReference type="Gene3D" id="2.60.40.1180">
    <property type="entry name" value="Golgi alpha-mannosidase II"/>
    <property type="match status" value="1"/>
</dbReference>
<dbReference type="PANTHER" id="PTHR10357:SF214">
    <property type="entry name" value="GLUCOSYLGLYCERATE PHOSPHORYLASE"/>
    <property type="match status" value="1"/>
</dbReference>
<dbReference type="InterPro" id="IPR017853">
    <property type="entry name" value="GH"/>
</dbReference>
<sequence>MEHPLLTTYRFRVQPLLAAIYPPDKIEELLETIFAKLQPLLRNSADEDVNKWSQDDVLLITYGNSLIQEGQVPLQTLGQFLDRFLQTVITGVHILPFFPYTSDDGFAVSDYRTVRPALGDWGDIEAIAQNFKLMVDLVINHVSSEHEWFQQFKAGQAPGKAYFIALDPHTDVSQVVRPRSSPLLAPVETNSGTQYVWSTFSHDQHDVNFANPEVLLEYLDILLLYIQKGARLIRLDAIAYLWKELGTPCIHLPQTHALVRLLRELIQLIDPGMAILTETNVPNRENLSYFGSRNEAHMIYNFSLPPLLLNALIQGKSDHLKTWMMSMPPAPVGCAYLNFTASHDGIGVRPAEGLLSPAEFQQLITCMQQFGGAISLRRHPDGSESPYELNISFYDALQGTVKGKDHWQQDRFLCAQTLMMSLEGIPAFYIHSLLATPNDYEGMARTQHNRSINRRQWNMEDLEPLLADPRSIPAMVLGELSRRIKIRRRQGAFHPNATQYTLHPMNRAIFAFWRQSIPRDQSIFCIFNLSARSQQLNLSALNLVVTDPWCDLISGQCVQDIYDVLHLKPYQCVWLSNQFSDAHVDQP</sequence>
<dbReference type="Gene3D" id="3.90.400.10">
    <property type="entry name" value="Oligo-1,6-glucosidase, Domain 2"/>
    <property type="match status" value="1"/>
</dbReference>
<dbReference type="InterPro" id="IPR045857">
    <property type="entry name" value="O16G_dom_2"/>
</dbReference>
<evidence type="ECO:0000256" key="2">
    <source>
        <dbReference type="ARBA" id="ARBA00022679"/>
    </source>
</evidence>
<dbReference type="GO" id="GO:0016787">
    <property type="term" value="F:hydrolase activity"/>
    <property type="evidence" value="ECO:0007669"/>
    <property type="project" value="UniProtKB-KW"/>
</dbReference>
<keyword evidence="1" id="KW-0328">Glycosyltransferase</keyword>
<name>A0ABD4T4A9_9CYAN</name>
<dbReference type="CDD" id="cd11356">
    <property type="entry name" value="AmyAc_Sucrose_phosphorylase-like_1"/>
    <property type="match status" value="1"/>
</dbReference>
<reference evidence="5 6" key="1">
    <citation type="journal article" date="2015" name="Genome Announc.">
        <title>Draft Genome Sequence of Filamentous Marine Cyanobacterium Lyngbya confervoides Strain BDU141951.</title>
        <authorList>
            <person name="Chandrababunaidu M.M."/>
            <person name="Sen D."/>
            <person name="Tripathy S."/>
        </authorList>
    </citation>
    <scope>NUCLEOTIDE SEQUENCE [LARGE SCALE GENOMIC DNA]</scope>
    <source>
        <strain evidence="5 6">BDU141951</strain>
    </source>
</reference>
<dbReference type="EMBL" id="JTHE03000063">
    <property type="protein sequence ID" value="MCM1983523.1"/>
    <property type="molecule type" value="Genomic_DNA"/>
</dbReference>
<keyword evidence="5" id="KW-0378">Hydrolase</keyword>
<dbReference type="PANTHER" id="PTHR10357">
    <property type="entry name" value="ALPHA-AMYLASE FAMILY MEMBER"/>
    <property type="match status" value="1"/>
</dbReference>
<feature type="binding site" evidence="3">
    <location>
        <position position="141"/>
    </location>
    <ligand>
        <name>substrate</name>
    </ligand>
</feature>
<evidence type="ECO:0000313" key="6">
    <source>
        <dbReference type="Proteomes" id="UP000031561"/>
    </source>
</evidence>
<gene>
    <name evidence="5" type="ORF">QQ91_0011915</name>
</gene>
<dbReference type="Pfam" id="PF00128">
    <property type="entry name" value="Alpha-amylase"/>
    <property type="match status" value="1"/>
</dbReference>
<evidence type="ECO:0000256" key="3">
    <source>
        <dbReference type="PIRSR" id="PIRSR003059-2"/>
    </source>
</evidence>
<organism evidence="5 6">
    <name type="scientific">Lyngbya confervoides BDU141951</name>
    <dbReference type="NCBI Taxonomy" id="1574623"/>
    <lineage>
        <taxon>Bacteria</taxon>
        <taxon>Bacillati</taxon>
        <taxon>Cyanobacteriota</taxon>
        <taxon>Cyanophyceae</taxon>
        <taxon>Oscillatoriophycideae</taxon>
        <taxon>Oscillatoriales</taxon>
        <taxon>Microcoleaceae</taxon>
        <taxon>Lyngbya</taxon>
    </lineage>
</organism>
<dbReference type="GO" id="GO:0016757">
    <property type="term" value="F:glycosyltransferase activity"/>
    <property type="evidence" value="ECO:0007669"/>
    <property type="project" value="UniProtKB-KW"/>
</dbReference>
<dbReference type="Pfam" id="PF16657">
    <property type="entry name" value="Malt_amylase_C"/>
    <property type="match status" value="1"/>
</dbReference>
<dbReference type="InterPro" id="IPR016377">
    <property type="entry name" value="Sucrose_GGa_phosphorylase-rel"/>
</dbReference>
<dbReference type="RefSeq" id="WP_166282317.1">
    <property type="nucleotide sequence ID" value="NZ_JTHE03000063.1"/>
</dbReference>
<feature type="binding site" evidence="3">
    <location>
        <position position="103"/>
    </location>
    <ligand>
        <name>substrate</name>
    </ligand>
</feature>
<keyword evidence="2" id="KW-0808">Transferase</keyword>
<feature type="binding site" evidence="3">
    <location>
        <begin position="343"/>
        <end position="344"/>
    </location>
    <ligand>
        <name>substrate</name>
    </ligand>
</feature>
<dbReference type="AlphaFoldDB" id="A0ABD4T4A9"/>
<proteinExistence type="predicted"/>
<dbReference type="InterPro" id="IPR006047">
    <property type="entry name" value="GH13_cat_dom"/>
</dbReference>
<feature type="domain" description="Glycosyl hydrolase family 13 catalytic" evidence="4">
    <location>
        <begin position="56"/>
        <end position="487"/>
    </location>
</feature>
<evidence type="ECO:0000259" key="4">
    <source>
        <dbReference type="SMART" id="SM00642"/>
    </source>
</evidence>
<dbReference type="InterPro" id="IPR033746">
    <property type="entry name" value="GGa_phosphorylase"/>
</dbReference>
<feature type="binding site" evidence="3">
    <location>
        <begin position="234"/>
        <end position="236"/>
    </location>
    <ligand>
        <name>substrate</name>
    </ligand>
</feature>
<keyword evidence="6" id="KW-1185">Reference proteome</keyword>
<dbReference type="InterPro" id="IPR032091">
    <property type="entry name" value="Malt_amylase-like_C"/>
</dbReference>
<evidence type="ECO:0000256" key="1">
    <source>
        <dbReference type="ARBA" id="ARBA00022676"/>
    </source>
</evidence>
<protein>
    <submittedName>
        <fullName evidence="5">Alpha-amylase family glycosyl hydrolase</fullName>
    </submittedName>
</protein>
<comment type="caution">
    <text evidence="5">The sequence shown here is derived from an EMBL/GenBank/DDBJ whole genome shotgun (WGS) entry which is preliminary data.</text>
</comment>
<feature type="binding site" evidence="3">
    <location>
        <position position="450"/>
    </location>
    <ligand>
        <name>substrate</name>
    </ligand>
</feature>
<dbReference type="SUPFAM" id="SSF51445">
    <property type="entry name" value="(Trans)glycosidases"/>
    <property type="match status" value="1"/>
</dbReference>
<accession>A0ABD4T4A9</accession>
<dbReference type="SMART" id="SM00642">
    <property type="entry name" value="Aamy"/>
    <property type="match status" value="1"/>
</dbReference>
<dbReference type="Gene3D" id="3.20.20.80">
    <property type="entry name" value="Glycosidases"/>
    <property type="match status" value="1"/>
</dbReference>
<dbReference type="PIRSF" id="PIRSF003059">
    <property type="entry name" value="Sucrose_phosphorylase"/>
    <property type="match status" value="1"/>
</dbReference>
<evidence type="ECO:0000313" key="5">
    <source>
        <dbReference type="EMBL" id="MCM1983523.1"/>
    </source>
</evidence>
<dbReference type="InterPro" id="IPR013780">
    <property type="entry name" value="Glyco_hydro_b"/>
</dbReference>